<dbReference type="EMBL" id="VSRR010001532">
    <property type="protein sequence ID" value="MPC25946.1"/>
    <property type="molecule type" value="Genomic_DNA"/>
</dbReference>
<keyword evidence="3" id="KW-1185">Reference proteome</keyword>
<sequence>MTAGSGETSCVLSCHTTRPGWYEGVELPTFTCVSPGLPNTSSVVFLVVEVCRSQEVVMRGGPRVVDQNEGGAAAHWHPYPAVHRAAQQSHPLPCRRFPARRGSAIPSEPSTQQGSVEPSRAFKVDYVLL</sequence>
<proteinExistence type="predicted"/>
<reference evidence="2 3" key="1">
    <citation type="submission" date="2019-05" db="EMBL/GenBank/DDBJ databases">
        <title>Another draft genome of Portunus trituberculatus and its Hox gene families provides insights of decapod evolution.</title>
        <authorList>
            <person name="Jeong J.-H."/>
            <person name="Song I."/>
            <person name="Kim S."/>
            <person name="Choi T."/>
            <person name="Kim D."/>
            <person name="Ryu S."/>
            <person name="Kim W."/>
        </authorList>
    </citation>
    <scope>NUCLEOTIDE SEQUENCE [LARGE SCALE GENOMIC DNA]</scope>
    <source>
        <tissue evidence="2">Muscle</tissue>
    </source>
</reference>
<protein>
    <submittedName>
        <fullName evidence="2">Uncharacterized protein</fullName>
    </submittedName>
</protein>
<evidence type="ECO:0000256" key="1">
    <source>
        <dbReference type="SAM" id="MobiDB-lite"/>
    </source>
</evidence>
<gene>
    <name evidence="2" type="ORF">E2C01_019071</name>
</gene>
<name>A0A5B7DY69_PORTR</name>
<organism evidence="2 3">
    <name type="scientific">Portunus trituberculatus</name>
    <name type="common">Swimming crab</name>
    <name type="synonym">Neptunus trituberculatus</name>
    <dbReference type="NCBI Taxonomy" id="210409"/>
    <lineage>
        <taxon>Eukaryota</taxon>
        <taxon>Metazoa</taxon>
        <taxon>Ecdysozoa</taxon>
        <taxon>Arthropoda</taxon>
        <taxon>Crustacea</taxon>
        <taxon>Multicrustacea</taxon>
        <taxon>Malacostraca</taxon>
        <taxon>Eumalacostraca</taxon>
        <taxon>Eucarida</taxon>
        <taxon>Decapoda</taxon>
        <taxon>Pleocyemata</taxon>
        <taxon>Brachyura</taxon>
        <taxon>Eubrachyura</taxon>
        <taxon>Portunoidea</taxon>
        <taxon>Portunidae</taxon>
        <taxon>Portuninae</taxon>
        <taxon>Portunus</taxon>
    </lineage>
</organism>
<feature type="region of interest" description="Disordered" evidence="1">
    <location>
        <begin position="96"/>
        <end position="117"/>
    </location>
</feature>
<comment type="caution">
    <text evidence="2">The sequence shown here is derived from an EMBL/GenBank/DDBJ whole genome shotgun (WGS) entry which is preliminary data.</text>
</comment>
<dbReference type="Proteomes" id="UP000324222">
    <property type="component" value="Unassembled WGS sequence"/>
</dbReference>
<dbReference type="AlphaFoldDB" id="A0A5B7DY69"/>
<evidence type="ECO:0000313" key="3">
    <source>
        <dbReference type="Proteomes" id="UP000324222"/>
    </source>
</evidence>
<evidence type="ECO:0000313" key="2">
    <source>
        <dbReference type="EMBL" id="MPC25946.1"/>
    </source>
</evidence>
<accession>A0A5B7DY69</accession>